<accession>A0ABU8EYP8</accession>
<dbReference type="PANTHER" id="PTHR30199:SF0">
    <property type="entry name" value="INNER MEMBRANE PROTEIN YDCO"/>
    <property type="match status" value="1"/>
</dbReference>
<dbReference type="RefSeq" id="WP_336436341.1">
    <property type="nucleotide sequence ID" value="NZ_JBAWKS010000002.1"/>
</dbReference>
<dbReference type="NCBIfam" id="TIGR00843">
    <property type="entry name" value="benE"/>
    <property type="match status" value="1"/>
</dbReference>
<sequence length="390" mass="41619">MMNTKYLSVSHITAGVSAVLIGYTSSIVIILQAATAAGASAAQIESWLLALGLMMGLSSIGYSWYYKTPILTAWSTPGAAMLVGVAPQHDLPTLVGAFVVTGALIFITGLVTPLSNALKRIPSSLSTAMLAAILLPFCVKAFEPIMSMPAMFLLMFIAYALSKRFAAKYTMLMLLIVGLAAAFYLDNDLVSTAHFAVANPAWLTPEFDVMAIFNVAVPLYIVTMLSQNLSGIAMMQNYGYTAPVKPILIGTGVINMMAAPFGGFSLNLAAISAAMCMTEEVDSNKGNRYRAVIWAGLFYILAGLLATSVVSIFVAFPSEVTQMLAGFALLGTLLMCLQSAFSNVRYREASLLTFLVTLSGISFLGLNAIIWGLLLGWFYASLMNKKAENS</sequence>
<protein>
    <submittedName>
        <fullName evidence="2">Benzoate/H(+) symporter BenE family transporter</fullName>
    </submittedName>
</protein>
<evidence type="ECO:0000313" key="3">
    <source>
        <dbReference type="Proteomes" id="UP001382455"/>
    </source>
</evidence>
<dbReference type="Proteomes" id="UP001382455">
    <property type="component" value="Unassembled WGS sequence"/>
</dbReference>
<feature type="transmembrane region" description="Helical" evidence="1">
    <location>
        <begin position="46"/>
        <end position="65"/>
    </location>
</feature>
<feature type="transmembrane region" description="Helical" evidence="1">
    <location>
        <begin position="323"/>
        <end position="341"/>
    </location>
</feature>
<feature type="transmembrane region" description="Helical" evidence="1">
    <location>
        <begin position="91"/>
        <end position="114"/>
    </location>
</feature>
<evidence type="ECO:0000313" key="2">
    <source>
        <dbReference type="EMBL" id="MEI4551351.1"/>
    </source>
</evidence>
<dbReference type="EMBL" id="JBAWKS010000002">
    <property type="protein sequence ID" value="MEI4551351.1"/>
    <property type="molecule type" value="Genomic_DNA"/>
</dbReference>
<feature type="transmembrane region" description="Helical" evidence="1">
    <location>
        <begin position="353"/>
        <end position="380"/>
    </location>
</feature>
<dbReference type="InterPro" id="IPR004711">
    <property type="entry name" value="Benzoate_Transporter"/>
</dbReference>
<proteinExistence type="predicted"/>
<feature type="transmembrane region" description="Helical" evidence="1">
    <location>
        <begin position="12"/>
        <end position="34"/>
    </location>
</feature>
<feature type="transmembrane region" description="Helical" evidence="1">
    <location>
        <begin position="169"/>
        <end position="185"/>
    </location>
</feature>
<keyword evidence="1" id="KW-0812">Transmembrane</keyword>
<evidence type="ECO:0000256" key="1">
    <source>
        <dbReference type="SAM" id="Phobius"/>
    </source>
</evidence>
<organism evidence="2 3">
    <name type="scientific">Pseudoalteromonas spongiae</name>
    <dbReference type="NCBI Taxonomy" id="298657"/>
    <lineage>
        <taxon>Bacteria</taxon>
        <taxon>Pseudomonadati</taxon>
        <taxon>Pseudomonadota</taxon>
        <taxon>Gammaproteobacteria</taxon>
        <taxon>Alteromonadales</taxon>
        <taxon>Pseudoalteromonadaceae</taxon>
        <taxon>Pseudoalteromonas</taxon>
    </lineage>
</organism>
<dbReference type="Pfam" id="PF03594">
    <property type="entry name" value="BenE"/>
    <property type="match status" value="1"/>
</dbReference>
<keyword evidence="1" id="KW-0472">Membrane</keyword>
<comment type="caution">
    <text evidence="2">The sequence shown here is derived from an EMBL/GenBank/DDBJ whole genome shotgun (WGS) entry which is preliminary data.</text>
</comment>
<feature type="transmembrane region" description="Helical" evidence="1">
    <location>
        <begin position="209"/>
        <end position="226"/>
    </location>
</feature>
<keyword evidence="1" id="KW-1133">Transmembrane helix</keyword>
<feature type="transmembrane region" description="Helical" evidence="1">
    <location>
        <begin position="291"/>
        <end position="316"/>
    </location>
</feature>
<keyword evidence="3" id="KW-1185">Reference proteome</keyword>
<feature type="transmembrane region" description="Helical" evidence="1">
    <location>
        <begin position="247"/>
        <end position="271"/>
    </location>
</feature>
<name>A0ABU8EYP8_9GAMM</name>
<reference evidence="2 3" key="1">
    <citation type="submission" date="2023-12" db="EMBL/GenBank/DDBJ databases">
        <title>Friends and Foes: Symbiotic and Algicidal bacterial influence on Karenia brevis blooms.</title>
        <authorList>
            <person name="Fei C."/>
            <person name="Mohamed A.R."/>
            <person name="Booker A."/>
            <person name="Arshad M."/>
            <person name="Klass S."/>
            <person name="Ahn S."/>
            <person name="Gilbert P.M."/>
            <person name="Heil C.A."/>
            <person name="Martinez J.M."/>
            <person name="Amin S.A."/>
        </authorList>
    </citation>
    <scope>NUCLEOTIDE SEQUENCE [LARGE SCALE GENOMIC DNA]</scope>
    <source>
        <strain evidence="2 3">CE15</strain>
    </source>
</reference>
<dbReference type="PANTHER" id="PTHR30199">
    <property type="entry name" value="MFS FAMILY TRANSPORTER, PREDICTED SUBSTRATE BENZOATE"/>
    <property type="match status" value="1"/>
</dbReference>
<feature type="transmembrane region" description="Helical" evidence="1">
    <location>
        <begin position="121"/>
        <end position="139"/>
    </location>
</feature>
<gene>
    <name evidence="2" type="ORF">WAE96_16875</name>
</gene>